<protein>
    <submittedName>
        <fullName evidence="1">Uncharacterized protein</fullName>
    </submittedName>
</protein>
<feature type="non-terminal residue" evidence="1">
    <location>
        <position position="57"/>
    </location>
</feature>
<sequence length="57" mass="6316">RKTISGWRSGKRDMPNLIDLKKNSKCCGIVAGAPHQLDESRAFNSSAMDLRVNKGKE</sequence>
<organism evidence="1 2">
    <name type="scientific">Datura stramonium</name>
    <name type="common">Jimsonweed</name>
    <name type="synonym">Common thornapple</name>
    <dbReference type="NCBI Taxonomy" id="4076"/>
    <lineage>
        <taxon>Eukaryota</taxon>
        <taxon>Viridiplantae</taxon>
        <taxon>Streptophyta</taxon>
        <taxon>Embryophyta</taxon>
        <taxon>Tracheophyta</taxon>
        <taxon>Spermatophyta</taxon>
        <taxon>Magnoliopsida</taxon>
        <taxon>eudicotyledons</taxon>
        <taxon>Gunneridae</taxon>
        <taxon>Pentapetalae</taxon>
        <taxon>asterids</taxon>
        <taxon>lamiids</taxon>
        <taxon>Solanales</taxon>
        <taxon>Solanaceae</taxon>
        <taxon>Solanoideae</taxon>
        <taxon>Datureae</taxon>
        <taxon>Datura</taxon>
    </lineage>
</organism>
<keyword evidence="2" id="KW-1185">Reference proteome</keyword>
<evidence type="ECO:0000313" key="2">
    <source>
        <dbReference type="Proteomes" id="UP000823775"/>
    </source>
</evidence>
<evidence type="ECO:0000313" key="1">
    <source>
        <dbReference type="EMBL" id="MCD9558799.1"/>
    </source>
</evidence>
<dbReference type="Proteomes" id="UP000823775">
    <property type="component" value="Unassembled WGS sequence"/>
</dbReference>
<name>A0ABS8UL33_DATST</name>
<proteinExistence type="predicted"/>
<reference evidence="1 2" key="1">
    <citation type="journal article" date="2021" name="BMC Genomics">
        <title>Datura genome reveals duplications of psychoactive alkaloid biosynthetic genes and high mutation rate following tissue culture.</title>
        <authorList>
            <person name="Rajewski A."/>
            <person name="Carter-House D."/>
            <person name="Stajich J."/>
            <person name="Litt A."/>
        </authorList>
    </citation>
    <scope>NUCLEOTIDE SEQUENCE [LARGE SCALE GENOMIC DNA]</scope>
    <source>
        <strain evidence="1">AR-01</strain>
    </source>
</reference>
<gene>
    <name evidence="1" type="ORF">HAX54_016418</name>
</gene>
<feature type="non-terminal residue" evidence="1">
    <location>
        <position position="1"/>
    </location>
</feature>
<accession>A0ABS8UL33</accession>
<comment type="caution">
    <text evidence="1">The sequence shown here is derived from an EMBL/GenBank/DDBJ whole genome shotgun (WGS) entry which is preliminary data.</text>
</comment>
<dbReference type="EMBL" id="JACEIK010002061">
    <property type="protein sequence ID" value="MCD9558799.1"/>
    <property type="molecule type" value="Genomic_DNA"/>
</dbReference>